<keyword evidence="2" id="KW-1185">Reference proteome</keyword>
<comment type="caution">
    <text evidence="1">The sequence shown here is derived from an EMBL/GenBank/DDBJ whole genome shotgun (WGS) entry which is preliminary data.</text>
</comment>
<dbReference type="Proteomes" id="UP001055072">
    <property type="component" value="Unassembled WGS sequence"/>
</dbReference>
<accession>A0ACB8TLT8</accession>
<evidence type="ECO:0000313" key="2">
    <source>
        <dbReference type="Proteomes" id="UP001055072"/>
    </source>
</evidence>
<feature type="non-terminal residue" evidence="1">
    <location>
        <position position="156"/>
    </location>
</feature>
<organism evidence="1 2">
    <name type="scientific">Irpex rosettiformis</name>
    <dbReference type="NCBI Taxonomy" id="378272"/>
    <lineage>
        <taxon>Eukaryota</taxon>
        <taxon>Fungi</taxon>
        <taxon>Dikarya</taxon>
        <taxon>Basidiomycota</taxon>
        <taxon>Agaricomycotina</taxon>
        <taxon>Agaricomycetes</taxon>
        <taxon>Polyporales</taxon>
        <taxon>Irpicaceae</taxon>
        <taxon>Irpex</taxon>
    </lineage>
</organism>
<evidence type="ECO:0000313" key="1">
    <source>
        <dbReference type="EMBL" id="KAI0082968.1"/>
    </source>
</evidence>
<sequence>MSTDFAAPNLPRPTLFWAGPDSVLPQGLYVTPNSIVPPQRKSVQNNAFHERYPDPWCWYFPSLMSGPALERYWTCLLPKKQTFDGVFDPLEAIDVVPFQNTSGREMWRLPSAVAEKAFDSRKWAVNHVRKIRAVFMMWIVQIQFLAVLSSKDKDAW</sequence>
<protein>
    <submittedName>
        <fullName evidence="1">Uncharacterized protein</fullName>
    </submittedName>
</protein>
<gene>
    <name evidence="1" type="ORF">BDY19DRAFT_910952</name>
</gene>
<reference evidence="1" key="1">
    <citation type="journal article" date="2021" name="Environ. Microbiol.">
        <title>Gene family expansions and transcriptome signatures uncover fungal adaptations to wood decay.</title>
        <authorList>
            <person name="Hage H."/>
            <person name="Miyauchi S."/>
            <person name="Viragh M."/>
            <person name="Drula E."/>
            <person name="Min B."/>
            <person name="Chaduli D."/>
            <person name="Navarro D."/>
            <person name="Favel A."/>
            <person name="Norest M."/>
            <person name="Lesage-Meessen L."/>
            <person name="Balint B."/>
            <person name="Merenyi Z."/>
            <person name="de Eugenio L."/>
            <person name="Morin E."/>
            <person name="Martinez A.T."/>
            <person name="Baldrian P."/>
            <person name="Stursova M."/>
            <person name="Martinez M.J."/>
            <person name="Novotny C."/>
            <person name="Magnuson J.K."/>
            <person name="Spatafora J.W."/>
            <person name="Maurice S."/>
            <person name="Pangilinan J."/>
            <person name="Andreopoulos W."/>
            <person name="LaButti K."/>
            <person name="Hundley H."/>
            <person name="Na H."/>
            <person name="Kuo A."/>
            <person name="Barry K."/>
            <person name="Lipzen A."/>
            <person name="Henrissat B."/>
            <person name="Riley R."/>
            <person name="Ahrendt S."/>
            <person name="Nagy L.G."/>
            <person name="Grigoriev I.V."/>
            <person name="Martin F."/>
            <person name="Rosso M.N."/>
        </authorList>
    </citation>
    <scope>NUCLEOTIDE SEQUENCE</scope>
    <source>
        <strain evidence="1">CBS 384.51</strain>
    </source>
</reference>
<proteinExistence type="predicted"/>
<name>A0ACB8TLT8_9APHY</name>
<dbReference type="EMBL" id="MU275041">
    <property type="protein sequence ID" value="KAI0082968.1"/>
    <property type="molecule type" value="Genomic_DNA"/>
</dbReference>